<reference evidence="2" key="1">
    <citation type="journal article" date="2023" name="Hortic. Res.">
        <title>A chromosome-level phased genome enabling allele-level studies in sweet orange: a case study on citrus Huanglongbing tolerance.</title>
        <authorList>
            <person name="Wu B."/>
            <person name="Yu Q."/>
            <person name="Deng Z."/>
            <person name="Duan Y."/>
            <person name="Luo F."/>
            <person name="Gmitter F. Jr."/>
        </authorList>
    </citation>
    <scope>NUCLEOTIDE SEQUENCE [LARGE SCALE GENOMIC DNA]</scope>
    <source>
        <strain evidence="2">cv. Valencia</strain>
    </source>
</reference>
<keyword evidence="2" id="KW-1185">Reference proteome</keyword>
<evidence type="ECO:0000313" key="2">
    <source>
        <dbReference type="Proteomes" id="UP000829398"/>
    </source>
</evidence>
<protein>
    <submittedName>
        <fullName evidence="1">Uncharacterized protein</fullName>
    </submittedName>
</protein>
<dbReference type="Proteomes" id="UP000829398">
    <property type="component" value="Chromosome 2"/>
</dbReference>
<organism evidence="1 2">
    <name type="scientific">Citrus sinensis</name>
    <name type="common">Sweet orange</name>
    <name type="synonym">Citrus aurantium var. sinensis</name>
    <dbReference type="NCBI Taxonomy" id="2711"/>
    <lineage>
        <taxon>Eukaryota</taxon>
        <taxon>Viridiplantae</taxon>
        <taxon>Streptophyta</taxon>
        <taxon>Embryophyta</taxon>
        <taxon>Tracheophyta</taxon>
        <taxon>Spermatophyta</taxon>
        <taxon>Magnoliopsida</taxon>
        <taxon>eudicotyledons</taxon>
        <taxon>Gunneridae</taxon>
        <taxon>Pentapetalae</taxon>
        <taxon>rosids</taxon>
        <taxon>malvids</taxon>
        <taxon>Sapindales</taxon>
        <taxon>Rutaceae</taxon>
        <taxon>Aurantioideae</taxon>
        <taxon>Citrus</taxon>
    </lineage>
</organism>
<evidence type="ECO:0000313" key="1">
    <source>
        <dbReference type="EMBL" id="KAH9797495.1"/>
    </source>
</evidence>
<comment type="caution">
    <text evidence="1">The sequence shown here is derived from an EMBL/GenBank/DDBJ whole genome shotgun (WGS) entry which is preliminary data.</text>
</comment>
<accession>A0ACB8NIV2</accession>
<dbReference type="EMBL" id="CM039171">
    <property type="protein sequence ID" value="KAH9797495.1"/>
    <property type="molecule type" value="Genomic_DNA"/>
</dbReference>
<sequence>MENLELVEGKVDWKGRPAVKYKHGGIKTSLLILAAFGFENLATIALGVNLVTYFNGVLHLDLAEAANQVTNYMGTSYILSIVVALLADAFIGRFKAVLISGSVEFLGLALITIQAHYPVLKPPPCNVFDPTAGCKKIEGSDAALLFVALYLIATGTAGIKAALPPYGADQFDEKDPIEARQMSSFFNLLFLAVCIGGAISVTLIVWIQDNKGWDRGFGLSSVAVFLATIIFAAGLPLYRFQVVQGSSVLIEIIQKTSTENLEITEAPNPWKLCRVTQVENAKIILGMIPIFCCTIVMTLCLAQLQTFSIQQGLTMDTSVTTSFHIPPASLPILPILFMILAVPVYDRIFVPFAGKITGNPTGITHLQRVGVGLVLSCISMAIAAIFEVIRKDVARDHNMLDAIPVVQPLPISTFWLSIQFFIFGIADMFTYVGLLEFFYSEAPKGIKSLSTCFLWCSMALGYFFSTILVNIVNSATRGITQSGGWLAGNNINRNHLNLFFWLLSALSFINFSVYLFMSSRYNYRPQTSVGGTACKSFSQDLSK</sequence>
<proteinExistence type="predicted"/>
<gene>
    <name evidence="1" type="ORF">KPL71_005891</name>
</gene>
<name>A0ACB8NIV2_CITSI</name>